<dbReference type="PANTHER" id="PTHR30600">
    <property type="entry name" value="CYTOCHROME C PEROXIDASE-RELATED"/>
    <property type="match status" value="1"/>
</dbReference>
<keyword evidence="1 4" id="KW-0349">Heme</keyword>
<keyword evidence="7" id="KW-1185">Reference proteome</keyword>
<reference evidence="6 7" key="1">
    <citation type="submission" date="2019-03" db="EMBL/GenBank/DDBJ databases">
        <title>Deep-cultivation of Planctomycetes and their phenomic and genomic characterization uncovers novel biology.</title>
        <authorList>
            <person name="Wiegand S."/>
            <person name="Jogler M."/>
            <person name="Boedeker C."/>
            <person name="Pinto D."/>
            <person name="Vollmers J."/>
            <person name="Rivas-Marin E."/>
            <person name="Kohn T."/>
            <person name="Peeters S.H."/>
            <person name="Heuer A."/>
            <person name="Rast P."/>
            <person name="Oberbeckmann S."/>
            <person name="Bunk B."/>
            <person name="Jeske O."/>
            <person name="Meyerdierks A."/>
            <person name="Storesund J.E."/>
            <person name="Kallscheuer N."/>
            <person name="Luecker S."/>
            <person name="Lage O.M."/>
            <person name="Pohl T."/>
            <person name="Merkel B.J."/>
            <person name="Hornburger P."/>
            <person name="Mueller R.-W."/>
            <person name="Bruemmer F."/>
            <person name="Labrenz M."/>
            <person name="Spormann A.M."/>
            <person name="Op den Camp H."/>
            <person name="Overmann J."/>
            <person name="Amann R."/>
            <person name="Jetten M.S.M."/>
            <person name="Mascher T."/>
            <person name="Medema M.H."/>
            <person name="Devos D.P."/>
            <person name="Kaster A.-K."/>
            <person name="Ovreas L."/>
            <person name="Rohde M."/>
            <person name="Galperin M.Y."/>
            <person name="Jogler C."/>
        </authorList>
    </citation>
    <scope>NUCLEOTIDE SEQUENCE [LARGE SCALE GENOMIC DNA]</scope>
    <source>
        <strain evidence="6 7">Enr13</strain>
    </source>
</reference>
<dbReference type="Gene3D" id="1.10.760.10">
    <property type="entry name" value="Cytochrome c-like domain"/>
    <property type="match status" value="1"/>
</dbReference>
<evidence type="ECO:0000256" key="1">
    <source>
        <dbReference type="ARBA" id="ARBA00022617"/>
    </source>
</evidence>
<protein>
    <recommendedName>
        <fullName evidence="5">Cytochrome c domain-containing protein</fullName>
    </recommendedName>
</protein>
<keyword evidence="3 4" id="KW-0408">Iron</keyword>
<dbReference type="AlphaFoldDB" id="A0A518HSS8"/>
<keyword evidence="2 4" id="KW-0479">Metal-binding</keyword>
<dbReference type="Pfam" id="PF21419">
    <property type="entry name" value="RoxA-like_Cyt-c"/>
    <property type="match status" value="1"/>
</dbReference>
<dbReference type="OrthoDB" id="9772811at2"/>
<dbReference type="GO" id="GO:0009055">
    <property type="term" value="F:electron transfer activity"/>
    <property type="evidence" value="ECO:0007669"/>
    <property type="project" value="InterPro"/>
</dbReference>
<evidence type="ECO:0000256" key="4">
    <source>
        <dbReference type="PROSITE-ProRule" id="PRU00433"/>
    </source>
</evidence>
<evidence type="ECO:0000313" key="6">
    <source>
        <dbReference type="EMBL" id="QDV43864.1"/>
    </source>
</evidence>
<dbReference type="InterPro" id="IPR036909">
    <property type="entry name" value="Cyt_c-like_dom_sf"/>
</dbReference>
<dbReference type="GO" id="GO:0020037">
    <property type="term" value="F:heme binding"/>
    <property type="evidence" value="ECO:0007669"/>
    <property type="project" value="InterPro"/>
</dbReference>
<dbReference type="InterPro" id="IPR009056">
    <property type="entry name" value="Cyt_c-like_dom"/>
</dbReference>
<evidence type="ECO:0000256" key="2">
    <source>
        <dbReference type="ARBA" id="ARBA00022723"/>
    </source>
</evidence>
<evidence type="ECO:0000256" key="3">
    <source>
        <dbReference type="ARBA" id="ARBA00023004"/>
    </source>
</evidence>
<dbReference type="EMBL" id="CP037423">
    <property type="protein sequence ID" value="QDV43864.1"/>
    <property type="molecule type" value="Genomic_DNA"/>
</dbReference>
<dbReference type="PROSITE" id="PS51007">
    <property type="entry name" value="CYTC"/>
    <property type="match status" value="1"/>
</dbReference>
<dbReference type="KEGG" id="snep:Enr13x_37240"/>
<dbReference type="SUPFAM" id="SSF46626">
    <property type="entry name" value="Cytochrome c"/>
    <property type="match status" value="1"/>
</dbReference>
<dbReference type="InterPro" id="IPR051395">
    <property type="entry name" value="Cytochrome_c_Peroxidase/MauG"/>
</dbReference>
<name>A0A518HSS8_9BACT</name>
<proteinExistence type="predicted"/>
<gene>
    <name evidence="6" type="ORF">Enr13x_37240</name>
</gene>
<organism evidence="6 7">
    <name type="scientific">Stieleria neptunia</name>
    <dbReference type="NCBI Taxonomy" id="2527979"/>
    <lineage>
        <taxon>Bacteria</taxon>
        <taxon>Pseudomonadati</taxon>
        <taxon>Planctomycetota</taxon>
        <taxon>Planctomycetia</taxon>
        <taxon>Pirellulales</taxon>
        <taxon>Pirellulaceae</taxon>
        <taxon>Stieleria</taxon>
    </lineage>
</organism>
<dbReference type="PANTHER" id="PTHR30600:SF9">
    <property type="entry name" value="BLR7738 PROTEIN"/>
    <property type="match status" value="1"/>
</dbReference>
<accession>A0A518HSS8</accession>
<sequence>MHFNYRNLHPMAGSKRRLTTLLCLFLFLAGAFAFKAVHSEDGSFSRRHHHRGGIARAMPGKQIFRHDTFGNEPFWTGQLRLHEVIQTAVDPLTALELGLKVDADRLPKDFLGRADLEDPQTTLELLRRDAVLGLKAKVKRNRKTGDLQIVKLGTTCALCHSVVDDSVAPGIGSRLDGWANLDLNVGAIVASSPAIDESTKEVFRSWGPGRYDPYFNQDSQSLPVVLPPAYGLQGVELETFLGVGPISYWNRYVAVTQMHGQGSFFEPALGLDIRVRPDRVRPKLNALLKYQLTLKTPPPPDGFFDPAAAARGEEIFINKAGCATCHVPPTFTDAPLLWDPEFIPTNPAYALRPASITKKWRTTPLRGLWQHAPYFHDGSAETLEDVVEIYDLWFGLDLTPEEKADLVQFLRSL</sequence>
<dbReference type="Proteomes" id="UP000319004">
    <property type="component" value="Chromosome"/>
</dbReference>
<dbReference type="RefSeq" id="WP_145388234.1">
    <property type="nucleotide sequence ID" value="NZ_CP037423.1"/>
</dbReference>
<evidence type="ECO:0000313" key="7">
    <source>
        <dbReference type="Proteomes" id="UP000319004"/>
    </source>
</evidence>
<dbReference type="GO" id="GO:0004130">
    <property type="term" value="F:cytochrome-c peroxidase activity"/>
    <property type="evidence" value="ECO:0007669"/>
    <property type="project" value="TreeGrafter"/>
</dbReference>
<dbReference type="GO" id="GO:0046872">
    <property type="term" value="F:metal ion binding"/>
    <property type="evidence" value="ECO:0007669"/>
    <property type="project" value="UniProtKB-KW"/>
</dbReference>
<evidence type="ECO:0000259" key="5">
    <source>
        <dbReference type="PROSITE" id="PS51007"/>
    </source>
</evidence>
<feature type="domain" description="Cytochrome c" evidence="5">
    <location>
        <begin position="307"/>
        <end position="413"/>
    </location>
</feature>